<dbReference type="SUPFAM" id="SSF53187">
    <property type="entry name" value="Zn-dependent exopeptidases"/>
    <property type="match status" value="1"/>
</dbReference>
<proteinExistence type="predicted"/>
<sequence>MTALQDAMIERGSSDTEPVGETYGANASHYIEAEIPTVVFGSGRIEEAHFPDESISWPDVVTAAEVLAETARRFLRS</sequence>
<comment type="caution">
    <text evidence="2">The sequence shown here is derived from an EMBL/GenBank/DDBJ whole genome shotgun (WGS) entry which is preliminary data.</text>
</comment>
<name>A0AAP2YXH2_9EURY</name>
<accession>A0AAP2YXH2</accession>
<dbReference type="GO" id="GO:0016787">
    <property type="term" value="F:hydrolase activity"/>
    <property type="evidence" value="ECO:0007669"/>
    <property type="project" value="InterPro"/>
</dbReference>
<reference evidence="2" key="1">
    <citation type="submission" date="2022-09" db="EMBL/GenBank/DDBJ databases">
        <title>Enrichment on poylsaccharides allowed isolation of novel metabolic and taxonomic groups of Haloarchaea.</title>
        <authorList>
            <person name="Sorokin D.Y."/>
            <person name="Elcheninov A.G."/>
            <person name="Khizhniak T.V."/>
            <person name="Kolganova T.V."/>
            <person name="Kublanov I.V."/>
        </authorList>
    </citation>
    <scope>NUCLEOTIDE SEQUENCE</scope>
    <source>
        <strain evidence="2">AArc-xg1-1</strain>
    </source>
</reference>
<evidence type="ECO:0000256" key="1">
    <source>
        <dbReference type="SAM" id="MobiDB-lite"/>
    </source>
</evidence>
<dbReference type="Proteomes" id="UP001321018">
    <property type="component" value="Unassembled WGS sequence"/>
</dbReference>
<gene>
    <name evidence="2" type="ORF">OB960_08000</name>
</gene>
<evidence type="ECO:0000313" key="2">
    <source>
        <dbReference type="EMBL" id="MCU4741342.1"/>
    </source>
</evidence>
<organism evidence="2 3">
    <name type="scientific">Natronoglomus mannanivorans</name>
    <dbReference type="NCBI Taxonomy" id="2979990"/>
    <lineage>
        <taxon>Archaea</taxon>
        <taxon>Methanobacteriati</taxon>
        <taxon>Methanobacteriota</taxon>
        <taxon>Stenosarchaea group</taxon>
        <taxon>Halobacteria</taxon>
        <taxon>Halobacteriales</taxon>
        <taxon>Natrialbaceae</taxon>
        <taxon>Natronoglomus</taxon>
    </lineage>
</organism>
<protein>
    <submittedName>
        <fullName evidence="2">M20/M25/M40 family metallo-hydrolase</fullName>
    </submittedName>
</protein>
<dbReference type="EMBL" id="JAOPKA010000004">
    <property type="protein sequence ID" value="MCU4741342.1"/>
    <property type="molecule type" value="Genomic_DNA"/>
</dbReference>
<evidence type="ECO:0000313" key="3">
    <source>
        <dbReference type="Proteomes" id="UP001321018"/>
    </source>
</evidence>
<dbReference type="AlphaFoldDB" id="A0AAP2YXH2"/>
<dbReference type="Pfam" id="PF01546">
    <property type="entry name" value="Peptidase_M20"/>
    <property type="match status" value="1"/>
</dbReference>
<dbReference type="Gene3D" id="3.40.630.10">
    <property type="entry name" value="Zn peptidases"/>
    <property type="match status" value="1"/>
</dbReference>
<feature type="region of interest" description="Disordered" evidence="1">
    <location>
        <begin position="1"/>
        <end position="22"/>
    </location>
</feature>
<dbReference type="RefSeq" id="WP_338003182.1">
    <property type="nucleotide sequence ID" value="NZ_JAOPKA010000004.1"/>
</dbReference>
<dbReference type="InterPro" id="IPR002933">
    <property type="entry name" value="Peptidase_M20"/>
</dbReference>